<dbReference type="Proteomes" id="UP000001307">
    <property type="component" value="Unassembled WGS sequence"/>
</dbReference>
<dbReference type="OrthoDB" id="19729at2759"/>
<dbReference type="InterPro" id="IPR008606">
    <property type="entry name" value="EIF4EBP"/>
</dbReference>
<dbReference type="EMBL" id="FN653029">
    <property type="protein sequence ID" value="CBY08095.1"/>
    <property type="molecule type" value="Genomic_DNA"/>
</dbReference>
<keyword evidence="3" id="KW-0652">Protein synthesis inhibitor</keyword>
<feature type="region of interest" description="Disordered" evidence="4">
    <location>
        <begin position="1"/>
        <end position="30"/>
    </location>
</feature>
<dbReference type="Pfam" id="PF05456">
    <property type="entry name" value="eIF_4EBP"/>
    <property type="match status" value="1"/>
</dbReference>
<feature type="compositionally biased region" description="Acidic residues" evidence="4">
    <location>
        <begin position="89"/>
        <end position="104"/>
    </location>
</feature>
<dbReference type="PANTHER" id="PTHR12669">
    <property type="entry name" value="EUKARYOTIC TRANSLATION INITIATION FACTOR 4E-BINDING PROTEIN"/>
    <property type="match status" value="1"/>
</dbReference>
<keyword evidence="2" id="KW-0810">Translation regulation</keyword>
<accession>E4X8G0</accession>
<proteinExistence type="inferred from homology"/>
<evidence type="ECO:0008006" key="7">
    <source>
        <dbReference type="Google" id="ProtNLM"/>
    </source>
</evidence>
<evidence type="ECO:0000256" key="1">
    <source>
        <dbReference type="ARBA" id="ARBA00005480"/>
    </source>
</evidence>
<evidence type="ECO:0000256" key="4">
    <source>
        <dbReference type="SAM" id="MobiDB-lite"/>
    </source>
</evidence>
<sequence length="104" mass="11290">MSTAMKIKRVKVNSASELPENAAETPGGTMFAFTPGGTKIIYDRDFLLHLKHSPASKGKPNLPNIPGVTTPTSPLATDSCSGTIKEEKEPEEEEEEQNDDDMEL</sequence>
<keyword evidence="6" id="KW-1185">Reference proteome</keyword>
<gene>
    <name evidence="5" type="ORF">GSOID_T00004101001</name>
</gene>
<dbReference type="GO" id="GO:0005737">
    <property type="term" value="C:cytoplasm"/>
    <property type="evidence" value="ECO:0007669"/>
    <property type="project" value="TreeGrafter"/>
</dbReference>
<feature type="compositionally biased region" description="Basic residues" evidence="4">
    <location>
        <begin position="1"/>
        <end position="11"/>
    </location>
</feature>
<evidence type="ECO:0000256" key="2">
    <source>
        <dbReference type="ARBA" id="ARBA00022845"/>
    </source>
</evidence>
<comment type="similarity">
    <text evidence="1">Belongs to the eIF4E-binding protein family.</text>
</comment>
<organism evidence="5">
    <name type="scientific">Oikopleura dioica</name>
    <name type="common">Tunicate</name>
    <dbReference type="NCBI Taxonomy" id="34765"/>
    <lineage>
        <taxon>Eukaryota</taxon>
        <taxon>Metazoa</taxon>
        <taxon>Chordata</taxon>
        <taxon>Tunicata</taxon>
        <taxon>Appendicularia</taxon>
        <taxon>Copelata</taxon>
        <taxon>Oikopleuridae</taxon>
        <taxon>Oikopleura</taxon>
    </lineage>
</organism>
<feature type="compositionally biased region" description="Polar residues" evidence="4">
    <location>
        <begin position="67"/>
        <end position="82"/>
    </location>
</feature>
<dbReference type="GO" id="GO:0008190">
    <property type="term" value="F:eukaryotic initiation factor 4E binding"/>
    <property type="evidence" value="ECO:0007669"/>
    <property type="project" value="InterPro"/>
</dbReference>
<feature type="region of interest" description="Disordered" evidence="4">
    <location>
        <begin position="54"/>
        <end position="104"/>
    </location>
</feature>
<dbReference type="GO" id="GO:0045947">
    <property type="term" value="P:negative regulation of translational initiation"/>
    <property type="evidence" value="ECO:0007669"/>
    <property type="project" value="InterPro"/>
</dbReference>
<evidence type="ECO:0000256" key="3">
    <source>
        <dbReference type="ARBA" id="ARBA00023193"/>
    </source>
</evidence>
<name>E4X8G0_OIKDI</name>
<evidence type="ECO:0000313" key="5">
    <source>
        <dbReference type="EMBL" id="CBY08095.1"/>
    </source>
</evidence>
<reference evidence="5" key="1">
    <citation type="journal article" date="2010" name="Science">
        <title>Plasticity of animal genome architecture unmasked by rapid evolution of a pelagic tunicate.</title>
        <authorList>
            <person name="Denoeud F."/>
            <person name="Henriet S."/>
            <person name="Mungpakdee S."/>
            <person name="Aury J.M."/>
            <person name="Da Silva C."/>
            <person name="Brinkmann H."/>
            <person name="Mikhaleva J."/>
            <person name="Olsen L.C."/>
            <person name="Jubin C."/>
            <person name="Canestro C."/>
            <person name="Bouquet J.M."/>
            <person name="Danks G."/>
            <person name="Poulain J."/>
            <person name="Campsteijn C."/>
            <person name="Adamski M."/>
            <person name="Cross I."/>
            <person name="Yadetie F."/>
            <person name="Muffato M."/>
            <person name="Louis A."/>
            <person name="Butcher S."/>
            <person name="Tsagkogeorga G."/>
            <person name="Konrad A."/>
            <person name="Singh S."/>
            <person name="Jensen M.F."/>
            <person name="Cong E.H."/>
            <person name="Eikeseth-Otteraa H."/>
            <person name="Noel B."/>
            <person name="Anthouard V."/>
            <person name="Porcel B.M."/>
            <person name="Kachouri-Lafond R."/>
            <person name="Nishino A."/>
            <person name="Ugolini M."/>
            <person name="Chourrout P."/>
            <person name="Nishida H."/>
            <person name="Aasland R."/>
            <person name="Huzurbazar S."/>
            <person name="Westhof E."/>
            <person name="Delsuc F."/>
            <person name="Lehrach H."/>
            <person name="Reinhardt R."/>
            <person name="Weissenbach J."/>
            <person name="Roy S.W."/>
            <person name="Artiguenave F."/>
            <person name="Postlethwait J.H."/>
            <person name="Manak J.R."/>
            <person name="Thompson E.M."/>
            <person name="Jaillon O."/>
            <person name="Du Pasquier L."/>
            <person name="Boudinot P."/>
            <person name="Liberles D.A."/>
            <person name="Volff J.N."/>
            <person name="Philippe H."/>
            <person name="Lenhard B."/>
            <person name="Roest Crollius H."/>
            <person name="Wincker P."/>
            <person name="Chourrout D."/>
        </authorList>
    </citation>
    <scope>NUCLEOTIDE SEQUENCE [LARGE SCALE GENOMIC DNA]</scope>
</reference>
<protein>
    <recommendedName>
        <fullName evidence="7">Eukaryotic translation initiation factor 4E binding protein 1</fullName>
    </recommendedName>
</protein>
<dbReference type="PANTHER" id="PTHR12669:SF12">
    <property type="entry name" value="EUKARYOTIC TRANSLATION INITIATION FACTOR 4E-BINDING PROTEIN"/>
    <property type="match status" value="1"/>
</dbReference>
<dbReference type="InParanoid" id="E4X8G0"/>
<evidence type="ECO:0000313" key="6">
    <source>
        <dbReference type="Proteomes" id="UP000001307"/>
    </source>
</evidence>
<dbReference type="AlphaFoldDB" id="E4X8G0"/>